<evidence type="ECO:0000313" key="9">
    <source>
        <dbReference type="EMBL" id="MBB5270216.1"/>
    </source>
</evidence>
<dbReference type="CDD" id="cd07133">
    <property type="entry name" value="ALDH_CALDH_CalB"/>
    <property type="match status" value="1"/>
</dbReference>
<dbReference type="InterPro" id="IPR016161">
    <property type="entry name" value="Ald_DH/histidinol_DH"/>
</dbReference>
<proteinExistence type="inferred from homology"/>
<evidence type="ECO:0000256" key="6">
    <source>
        <dbReference type="PROSITE-ProRule" id="PRU10007"/>
    </source>
</evidence>
<gene>
    <name evidence="9" type="ORF">HNQ70_000200</name>
</gene>
<dbReference type="InterPro" id="IPR015590">
    <property type="entry name" value="Aldehyde_DH_dom"/>
</dbReference>
<dbReference type="RefSeq" id="WP_183963429.1">
    <property type="nucleotide sequence ID" value="NZ_BAABEW010000003.1"/>
</dbReference>
<keyword evidence="10" id="KW-1185">Reference proteome</keyword>
<dbReference type="PROSITE" id="PS00070">
    <property type="entry name" value="ALDEHYDE_DEHYDR_CYS"/>
    <property type="match status" value="1"/>
</dbReference>
<dbReference type="Gene3D" id="3.40.605.10">
    <property type="entry name" value="Aldehyde Dehydrogenase, Chain A, domain 1"/>
    <property type="match status" value="1"/>
</dbReference>
<evidence type="ECO:0000256" key="2">
    <source>
        <dbReference type="ARBA" id="ARBA00023002"/>
    </source>
</evidence>
<dbReference type="PROSITE" id="PS00687">
    <property type="entry name" value="ALDEHYDE_DEHYDR_GLU"/>
    <property type="match status" value="1"/>
</dbReference>
<feature type="domain" description="Aldehyde dehydrogenase" evidence="8">
    <location>
        <begin position="8"/>
        <end position="439"/>
    </location>
</feature>
<evidence type="ECO:0000256" key="5">
    <source>
        <dbReference type="PIRSR" id="PIRSR036492-1"/>
    </source>
</evidence>
<protein>
    <recommendedName>
        <fullName evidence="4">Aldehyde dehydrogenase</fullName>
    </recommendedName>
</protein>
<keyword evidence="2 4" id="KW-0560">Oxidoreductase</keyword>
<sequence length="472" mass="51664">MTPHDGSLDLNTALATMRDAHRAAPFPDWPARRDRLERLRRLIVENETAIEEAIDADFGGRPRLETQIAEVFPSLSEIRTALRHGPRWMRTRGVWVSKWFLPARAHVMPRPVGVVGIIVPWNYPLGLTIGPLAGALVAGDRAMIKLSEYSPAFSALFQRLVADHFRPDEVTVITGGPEVAAAFSSLPFDHLVFTGSTSVGRRVMAAASANLTPVTLELGGKSPAVIAPGYDVDKAAARIMSGKLVNAGQTCIAPDYVLVPRDRLEDFVQAARAQAARMYPTGLADGDYCSIIDQRQYGRLVSWLEEAAAAGVRRVDGFGGPARDDAAHRMGPVLLVAPDPSLTVMRDEIFGPLLPVIPYDDPAQALAFVNGMPHPLALYWFDNDSSRADHALRQTHVGGACINETLVHFAQDELPFGGVGASGMGHYHGKWGFETFSKMTPVFRQSRLNGMHLFMPPYRPLVHKMLALMKRL</sequence>
<dbReference type="GO" id="GO:0005737">
    <property type="term" value="C:cytoplasm"/>
    <property type="evidence" value="ECO:0007669"/>
    <property type="project" value="TreeGrafter"/>
</dbReference>
<dbReference type="InterPro" id="IPR012394">
    <property type="entry name" value="Aldehyde_DH_NAD(P)"/>
</dbReference>
<evidence type="ECO:0000256" key="3">
    <source>
        <dbReference type="ARBA" id="ARBA00023027"/>
    </source>
</evidence>
<dbReference type="PIRSF" id="PIRSF036492">
    <property type="entry name" value="ALDH"/>
    <property type="match status" value="1"/>
</dbReference>
<dbReference type="EMBL" id="JACHGB010000001">
    <property type="protein sequence ID" value="MBB5270216.1"/>
    <property type="molecule type" value="Genomic_DNA"/>
</dbReference>
<evidence type="ECO:0000256" key="1">
    <source>
        <dbReference type="ARBA" id="ARBA00009986"/>
    </source>
</evidence>
<feature type="active site" evidence="5 6">
    <location>
        <position position="217"/>
    </location>
</feature>
<evidence type="ECO:0000256" key="4">
    <source>
        <dbReference type="PIRNR" id="PIRNR036492"/>
    </source>
</evidence>
<dbReference type="SUPFAM" id="SSF53720">
    <property type="entry name" value="ALDH-like"/>
    <property type="match status" value="1"/>
</dbReference>
<dbReference type="AlphaFoldDB" id="A0A7W8HEV4"/>
<dbReference type="GO" id="GO:0006081">
    <property type="term" value="P:aldehyde metabolic process"/>
    <property type="evidence" value="ECO:0007669"/>
    <property type="project" value="InterPro"/>
</dbReference>
<comment type="similarity">
    <text evidence="1 4 7">Belongs to the aldehyde dehydrogenase family.</text>
</comment>
<dbReference type="Gene3D" id="3.40.309.10">
    <property type="entry name" value="Aldehyde Dehydrogenase, Chain A, domain 2"/>
    <property type="match status" value="1"/>
</dbReference>
<name>A0A7W8HEV4_9BURK</name>
<evidence type="ECO:0000259" key="8">
    <source>
        <dbReference type="Pfam" id="PF00171"/>
    </source>
</evidence>
<dbReference type="GO" id="GO:0004029">
    <property type="term" value="F:aldehyde dehydrogenase (NAD+) activity"/>
    <property type="evidence" value="ECO:0007669"/>
    <property type="project" value="TreeGrafter"/>
</dbReference>
<reference evidence="9 10" key="1">
    <citation type="submission" date="2020-08" db="EMBL/GenBank/DDBJ databases">
        <title>Genomic Encyclopedia of Type Strains, Phase IV (KMG-IV): sequencing the most valuable type-strain genomes for metagenomic binning, comparative biology and taxonomic classification.</title>
        <authorList>
            <person name="Goeker M."/>
        </authorList>
    </citation>
    <scope>NUCLEOTIDE SEQUENCE [LARGE SCALE GENOMIC DNA]</scope>
    <source>
        <strain evidence="9 10">DSM 29781</strain>
    </source>
</reference>
<accession>A0A7W8HEV4</accession>
<dbReference type="InterPro" id="IPR016160">
    <property type="entry name" value="Ald_DH_CS_CYS"/>
</dbReference>
<dbReference type="Pfam" id="PF00171">
    <property type="entry name" value="Aldedh"/>
    <property type="match status" value="1"/>
</dbReference>
<dbReference type="PANTHER" id="PTHR43570">
    <property type="entry name" value="ALDEHYDE DEHYDROGENASE"/>
    <property type="match status" value="1"/>
</dbReference>
<organism evidence="9 10">
    <name type="scientific">Quisquiliibacterium transsilvanicum</name>
    <dbReference type="NCBI Taxonomy" id="1549638"/>
    <lineage>
        <taxon>Bacteria</taxon>
        <taxon>Pseudomonadati</taxon>
        <taxon>Pseudomonadota</taxon>
        <taxon>Betaproteobacteria</taxon>
        <taxon>Burkholderiales</taxon>
        <taxon>Burkholderiaceae</taxon>
        <taxon>Quisquiliibacterium</taxon>
    </lineage>
</organism>
<dbReference type="InterPro" id="IPR016163">
    <property type="entry name" value="Ald_DH_C"/>
</dbReference>
<evidence type="ECO:0000313" key="10">
    <source>
        <dbReference type="Proteomes" id="UP000532440"/>
    </source>
</evidence>
<dbReference type="PANTHER" id="PTHR43570:SF20">
    <property type="entry name" value="ALDEHYDE DEHYDROGENASE ALDX-RELATED"/>
    <property type="match status" value="1"/>
</dbReference>
<evidence type="ECO:0000256" key="7">
    <source>
        <dbReference type="RuleBase" id="RU003345"/>
    </source>
</evidence>
<feature type="active site" evidence="5">
    <location>
        <position position="251"/>
    </location>
</feature>
<keyword evidence="3" id="KW-0520">NAD</keyword>
<dbReference type="InterPro" id="IPR029510">
    <property type="entry name" value="Ald_DH_CS_GLU"/>
</dbReference>
<dbReference type="Proteomes" id="UP000532440">
    <property type="component" value="Unassembled WGS sequence"/>
</dbReference>
<dbReference type="InterPro" id="IPR016162">
    <property type="entry name" value="Ald_DH_N"/>
</dbReference>
<comment type="caution">
    <text evidence="9">The sequence shown here is derived from an EMBL/GenBank/DDBJ whole genome shotgun (WGS) entry which is preliminary data.</text>
</comment>